<accession>A0A077YF23</accession>
<dbReference type="Proteomes" id="UP000072904">
    <property type="component" value="Chromosome 10"/>
</dbReference>
<dbReference type="OrthoDB" id="5325112at2759"/>
<evidence type="ECO:0000256" key="1">
    <source>
        <dbReference type="ARBA" id="ARBA00004496"/>
    </source>
</evidence>
<dbReference type="EMBL" id="LM993664">
    <property type="protein sequence ID" value="VTZ78945.1"/>
    <property type="molecule type" value="Genomic_DNA"/>
</dbReference>
<reference evidence="8 9" key="1">
    <citation type="journal article" date="2014" name="BMC Biol.">
        <title>A comprehensive evaluation of rodent malaria parasite genomes and gene expression.</title>
        <authorList>
            <person name="Otto T.D."/>
            <person name="Bohme U."/>
            <person name="Jackson A.P."/>
            <person name="Hunt M."/>
            <person name="Franke-Fayard B."/>
            <person name="Hoeijmakers W.A."/>
            <person name="Religa A.A."/>
            <person name="Robertson L."/>
            <person name="Sanders M."/>
            <person name="Ogun S.A."/>
            <person name="Cunningham D."/>
            <person name="Erhart A."/>
            <person name="Billker O."/>
            <person name="Khan S.M."/>
            <person name="Stunnenberg H.G."/>
            <person name="Langhorne J."/>
            <person name="Holder A.A."/>
            <person name="Waters A.P."/>
            <person name="Newbold C.I."/>
            <person name="Pain A."/>
            <person name="Berriman M."/>
            <person name="Janse C.J."/>
        </authorList>
    </citation>
    <scope>NUCLEOTIDE SEQUENCE [LARGE SCALE GENOMIC DNA]</scope>
    <source>
        <strain evidence="7 8">17X</strain>
        <strain evidence="6 9">YM</strain>
    </source>
</reference>
<organism evidence="6 9">
    <name type="scientific">Plasmodium yoelii</name>
    <dbReference type="NCBI Taxonomy" id="5861"/>
    <lineage>
        <taxon>Eukaryota</taxon>
        <taxon>Sar</taxon>
        <taxon>Alveolata</taxon>
        <taxon>Apicomplexa</taxon>
        <taxon>Aconoidasida</taxon>
        <taxon>Haemosporida</taxon>
        <taxon>Plasmodiidae</taxon>
        <taxon>Plasmodium</taxon>
        <taxon>Plasmodium (Vinckeia)</taxon>
    </lineage>
</organism>
<dbReference type="InterPro" id="IPR032914">
    <property type="entry name" value="Vam6/VPS39/TRAP1"/>
</dbReference>
<evidence type="ECO:0000313" key="6">
    <source>
        <dbReference type="EMBL" id="CDU85050.1"/>
    </source>
</evidence>
<evidence type="ECO:0000259" key="5">
    <source>
        <dbReference type="PROSITE" id="PS50219"/>
    </source>
</evidence>
<dbReference type="RefSeq" id="XP_022813319.1">
    <property type="nucleotide sequence ID" value="XM_022956252.1"/>
</dbReference>
<feature type="domain" description="CNH" evidence="5">
    <location>
        <begin position="14"/>
        <end position="285"/>
    </location>
</feature>
<dbReference type="GO" id="GO:0006914">
    <property type="term" value="P:autophagy"/>
    <property type="evidence" value="ECO:0007669"/>
    <property type="project" value="TreeGrafter"/>
</dbReference>
<dbReference type="GO" id="GO:0015031">
    <property type="term" value="P:protein transport"/>
    <property type="evidence" value="ECO:0007669"/>
    <property type="project" value="UniProtKB-KW"/>
</dbReference>
<protein>
    <submittedName>
        <fullName evidence="6">Vacuolar protein sorting-associated protein 3, putative</fullName>
    </submittedName>
</protein>
<dbReference type="VEuPathDB" id="PlasmoDB:PY07085"/>
<dbReference type="GO" id="GO:0016020">
    <property type="term" value="C:membrane"/>
    <property type="evidence" value="ECO:0007669"/>
    <property type="project" value="TreeGrafter"/>
</dbReference>
<dbReference type="InterPro" id="IPR001180">
    <property type="entry name" value="CNH_dom"/>
</dbReference>
<dbReference type="PANTHER" id="PTHR12894:SF27">
    <property type="entry name" value="TRANSFORMING GROWTH FACTOR-BETA RECEPTOR-ASSOCIATED PROTEIN 1"/>
    <property type="match status" value="1"/>
</dbReference>
<dbReference type="PROSITE" id="PS50219">
    <property type="entry name" value="CNH"/>
    <property type="match status" value="1"/>
</dbReference>
<evidence type="ECO:0000313" key="7">
    <source>
        <dbReference type="EMBL" id="VTZ78945.1"/>
    </source>
</evidence>
<dbReference type="VEuPathDB" id="PlasmoDB:PY06458"/>
<keyword evidence="2" id="KW-0813">Transport</keyword>
<dbReference type="VEuPathDB" id="PlasmoDB:Py17XNL_001002263"/>
<comment type="subcellular location">
    <subcellularLocation>
        <location evidence="1">Cytoplasm</location>
    </subcellularLocation>
</comment>
<gene>
    <name evidence="7" type="ORF">PY17X_1021500</name>
    <name evidence="6" type="ORF">PYYM_1021200</name>
</gene>
<reference evidence="7" key="4">
    <citation type="submission" date="2019-05" db="EMBL/GenBank/DDBJ databases">
        <authorList>
            <consortium name="Pathogen Informatics"/>
        </authorList>
    </citation>
    <scope>NUCLEOTIDE SEQUENCE</scope>
    <source>
        <strain evidence="7">17X</strain>
    </source>
</reference>
<evidence type="ECO:0000256" key="2">
    <source>
        <dbReference type="ARBA" id="ARBA00022448"/>
    </source>
</evidence>
<dbReference type="PANTHER" id="PTHR12894">
    <property type="entry name" value="CNH DOMAIN CONTAINING"/>
    <property type="match status" value="1"/>
</dbReference>
<evidence type="ECO:0000313" key="8">
    <source>
        <dbReference type="Proteomes" id="UP000072874"/>
    </source>
</evidence>
<dbReference type="VEuPathDB" id="PlasmoDB:PYYM_1021200"/>
<proteinExistence type="predicted"/>
<evidence type="ECO:0000313" key="9">
    <source>
        <dbReference type="Proteomes" id="UP000072904"/>
    </source>
</evidence>
<sequence length="1373" mass="164316">MELFKVEDVNCQLNYEITLGCSYNEYMFVCTIDGYIYRYKIFQNKEKNNNIELTYVDSCLIKKDKKINKIIIVECDNTFILLILIDDHIYFIKNSNFPNYKIISKNIDLFTINESRRFELLLYGQKKKKLYFYKYVDNNYKLYKDIQFLDILTSFLWINNSLFLAINKNYYLQNLSNNNDNNRVLLYSHEFEQTYKYITLINLCEIFIVCDLNIGVFYDVETSMPSRKNTIILPSNIIQLLSFRFFLCCLNSRGVLNFYNTNNQQHIQTIEINSGIENGIKSGIKGEIKGGIENGIKGEVKLVVNFSSIGGRNMFGELFNFENSYENSYENRYDGIRQEKKSPKKMLNFKQAFSESVITNVKGNTKQYGLNILDNKDIEYNNDEEKMEMVKLLSISDENNYLKNSLYIINNNFINVIKCIELYKYLPKCIEQNKIETGFLLIENNNFENEIDKINILNEYNKACAYFYFKKLNFSLAFMLFEKVNINIFFLLSFWANYFNSSFKKYDNEQDIYLYSKNKINDIKNIEENINKQFKQFLPIISTIYELIEQEYHLYSQNVTKSYMDPHINENDNNFLSKKKILNIANICLIKYLLKKRDFFIENKYDIKIDRAIWQNIAATPNHRESPTHPMPTQPMPTQPIPNQSLPPHHLSYKYIHIDELIDNILIKLMVSSNYKNLSPFIMKTSNLNLDVNECIEYLKENQKFIEIILINIRFHNFDVAIKMCISFLHYYKMVEDSDSLQHDHSNMEYEKNGDDQDMWWCKMLDEKKFKNNIERSKAFHSILKEIYNVLIILNNNVHLINIEKSGIKKLFECSFPFLLKYNEKLFYDFIINNNLILRPHEILLTFKKLQDIKLKKKINYYIQKYVMNYIKYDKKNKNVNAILLELYINDSEKPVQVRQKKILKMLRSNYPIDTNHIIQMIENKNFNLVTALLYGRIHKHYESLEILCEEDLGMCEKYCHYYSFMLKNFVKGLKKEKYESIFSSIYNNDKTIYQKLVNEKNSNNDLSTNDEYKQDDKIVKEKKNNKKKADKISDLFIKDIIKEYHKYSYITMNKNSLEKIKKLNNLNKINDENIQNKEENIKKEYDYMLHLIGNEKNSSNDDDTTNYYDNNPSYGYSSQNSETNKSTNYQHFTDIENENTSDNLIIDYSDENNNIKEQEFAKKKKKKNEREREREISIMGKKSQNSKLKKKNDKYKKLLGNISKNRDIDLLEYFHVYNENKCRSCGFFFLFIKVCMDKYKNKNTCETKKEIYKNYIIYILNKYANHNDLNNIYIFKMIPENWKISKISDYLNFYLRKKLNTRTNLEIYHNLIKSTYLNTTYNMIKRKEEKIIIQDNIVCNVCKTFIEEKEFVYFSENVVLHIKCVCKYNTAQ</sequence>
<name>A0A077YF23_PLAYE</name>
<dbReference type="GO" id="GO:0005737">
    <property type="term" value="C:cytoplasm"/>
    <property type="evidence" value="ECO:0007669"/>
    <property type="project" value="UniProtKB-SubCell"/>
</dbReference>
<dbReference type="VEuPathDB" id="PlasmoDB:PY17X_1021500"/>
<dbReference type="GO" id="GO:0034058">
    <property type="term" value="P:endosomal vesicle fusion"/>
    <property type="evidence" value="ECO:0007669"/>
    <property type="project" value="TreeGrafter"/>
</dbReference>
<keyword evidence="4" id="KW-0653">Protein transport</keyword>
<evidence type="ECO:0000256" key="3">
    <source>
        <dbReference type="ARBA" id="ARBA00022490"/>
    </source>
</evidence>
<evidence type="ECO:0000256" key="4">
    <source>
        <dbReference type="ARBA" id="ARBA00022927"/>
    </source>
</evidence>
<dbReference type="Proteomes" id="UP000072874">
    <property type="component" value="Chromosome 10"/>
</dbReference>
<dbReference type="EMBL" id="LK934638">
    <property type="protein sequence ID" value="CDU85050.1"/>
    <property type="molecule type" value="Genomic_DNA"/>
</dbReference>
<dbReference type="OMA" id="KYCLYHN"/>
<dbReference type="GeneID" id="3854323"/>
<keyword evidence="3" id="KW-0963">Cytoplasm</keyword>
<dbReference type="KEGG" id="pyo:PY17X_1021500"/>
<reference evidence="7" key="3">
    <citation type="submission" date="2014-05" db="EMBL/GenBank/DDBJ databases">
        <authorList>
            <person name="Aslett M.A."/>
            <person name="De Silva N."/>
        </authorList>
    </citation>
    <scope>NUCLEOTIDE SEQUENCE</scope>
    <source>
        <strain evidence="7">17X</strain>
    </source>
</reference>
<reference evidence="6" key="2">
    <citation type="submission" date="2014-05" db="EMBL/GenBank/DDBJ databases">
        <authorList>
            <person name="Aslett A.Martin."/>
            <person name="De Silva Nishadi"/>
        </authorList>
    </citation>
    <scope>NUCLEOTIDE SEQUENCE</scope>
    <source>
        <strain evidence="6">YM</strain>
    </source>
</reference>